<evidence type="ECO:0000256" key="3">
    <source>
        <dbReference type="ARBA" id="ARBA00022475"/>
    </source>
</evidence>
<evidence type="ECO:0000256" key="10">
    <source>
        <dbReference type="ARBA" id="ARBA00023224"/>
    </source>
</evidence>
<evidence type="ECO:0000256" key="8">
    <source>
        <dbReference type="ARBA" id="ARBA00023170"/>
    </source>
</evidence>
<dbReference type="EMBL" id="JAWJWE010000037">
    <property type="protein sequence ID" value="KAK6626070.1"/>
    <property type="molecule type" value="Genomic_DNA"/>
</dbReference>
<evidence type="ECO:0000256" key="11">
    <source>
        <dbReference type="SAM" id="Phobius"/>
    </source>
</evidence>
<keyword evidence="4 11" id="KW-0812">Transmembrane</keyword>
<dbReference type="PANTHER" id="PTHR24246:SF27">
    <property type="entry name" value="ADENOSINE RECEPTOR, ISOFORM A"/>
    <property type="match status" value="1"/>
</dbReference>
<keyword evidence="3" id="KW-1003">Cell membrane</keyword>
<evidence type="ECO:0000256" key="6">
    <source>
        <dbReference type="ARBA" id="ARBA00023040"/>
    </source>
</evidence>
<dbReference type="GO" id="GO:0001973">
    <property type="term" value="P:G protein-coupled adenosine receptor signaling pathway"/>
    <property type="evidence" value="ECO:0007669"/>
    <property type="project" value="TreeGrafter"/>
</dbReference>
<organism evidence="13 14">
    <name type="scientific">Polyplax serrata</name>
    <name type="common">Common mouse louse</name>
    <dbReference type="NCBI Taxonomy" id="468196"/>
    <lineage>
        <taxon>Eukaryota</taxon>
        <taxon>Metazoa</taxon>
        <taxon>Ecdysozoa</taxon>
        <taxon>Arthropoda</taxon>
        <taxon>Hexapoda</taxon>
        <taxon>Insecta</taxon>
        <taxon>Pterygota</taxon>
        <taxon>Neoptera</taxon>
        <taxon>Paraneoptera</taxon>
        <taxon>Psocodea</taxon>
        <taxon>Troctomorpha</taxon>
        <taxon>Phthiraptera</taxon>
        <taxon>Anoplura</taxon>
        <taxon>Polyplacidae</taxon>
        <taxon>Polyplax</taxon>
    </lineage>
</organism>
<dbReference type="GO" id="GO:0007189">
    <property type="term" value="P:adenylate cyclase-activating G protein-coupled receptor signaling pathway"/>
    <property type="evidence" value="ECO:0007669"/>
    <property type="project" value="TreeGrafter"/>
</dbReference>
<dbReference type="AlphaFoldDB" id="A0AAN8PL61"/>
<reference evidence="13 14" key="1">
    <citation type="submission" date="2023-10" db="EMBL/GenBank/DDBJ databases">
        <title>Genomes of two closely related lineages of the louse Polyplax serrata with different host specificities.</title>
        <authorList>
            <person name="Martinu J."/>
            <person name="Tarabai H."/>
            <person name="Stefka J."/>
            <person name="Hypsa V."/>
        </authorList>
    </citation>
    <scope>NUCLEOTIDE SEQUENCE [LARGE SCALE GENOMIC DNA]</scope>
    <source>
        <strain evidence="13">HR10_N</strain>
    </source>
</reference>
<dbReference type="InterPro" id="IPR000276">
    <property type="entry name" value="GPCR_Rhodpsn"/>
</dbReference>
<dbReference type="PRINTS" id="PR00237">
    <property type="entry name" value="GPCRRHODOPSN"/>
</dbReference>
<evidence type="ECO:0000259" key="12">
    <source>
        <dbReference type="PROSITE" id="PS50262"/>
    </source>
</evidence>
<evidence type="ECO:0000256" key="7">
    <source>
        <dbReference type="ARBA" id="ARBA00023136"/>
    </source>
</evidence>
<protein>
    <recommendedName>
        <fullName evidence="12">G-protein coupled receptors family 1 profile domain-containing protein</fullName>
    </recommendedName>
</protein>
<proteinExistence type="inferred from homology"/>
<name>A0AAN8PL61_POLSC</name>
<dbReference type="Proteomes" id="UP001372834">
    <property type="component" value="Unassembled WGS sequence"/>
</dbReference>
<dbReference type="Gene3D" id="1.20.1070.10">
    <property type="entry name" value="Rhodopsin 7-helix transmembrane proteins"/>
    <property type="match status" value="1"/>
</dbReference>
<accession>A0AAN8PL61</accession>
<sequence>MEIIIICWLTGALVGFLPLFGWNEGGSSNRKCFFVEVMNYNYLVFLYFSTIIAPAVLLAGFYAHIYRVVLQQVRQMVMVSPGASSPTKNTGGMLKLLGAARKKEVKATQNLSIIVLFFIICWFPLYTINFVKAVCRDCDVSPTLTNSCIILSHLNSSFNPFLYAYHLKDFRVALHNLIFRSSDKSQKSSFLQRHRPQSELRTYCTTQGPTSSLYLYNDDKKPDERKWHLQSHLWTITNYKYPVEHYKPPDTGLKYLNPSGTDNLPTVIDALPVLKPRASSPSRLLPRFRSRSMCTFQMGGGDDGNSRFENKSRRFRHRTTVKSVGWSPSSCNDLSLSNSSDGGTTTRL</sequence>
<evidence type="ECO:0000313" key="14">
    <source>
        <dbReference type="Proteomes" id="UP001372834"/>
    </source>
</evidence>
<feature type="transmembrane region" description="Helical" evidence="11">
    <location>
        <begin position="45"/>
        <end position="66"/>
    </location>
</feature>
<evidence type="ECO:0000256" key="4">
    <source>
        <dbReference type="ARBA" id="ARBA00022692"/>
    </source>
</evidence>
<evidence type="ECO:0000256" key="9">
    <source>
        <dbReference type="ARBA" id="ARBA00023180"/>
    </source>
</evidence>
<comment type="caution">
    <text evidence="13">The sequence shown here is derived from an EMBL/GenBank/DDBJ whole genome shotgun (WGS) entry which is preliminary data.</text>
</comment>
<evidence type="ECO:0000256" key="2">
    <source>
        <dbReference type="ARBA" id="ARBA00010663"/>
    </source>
</evidence>
<keyword evidence="5 11" id="KW-1133">Transmembrane helix</keyword>
<comment type="similarity">
    <text evidence="2">Belongs to the G-protein coupled receptor 1 family.</text>
</comment>
<comment type="subcellular location">
    <subcellularLocation>
        <location evidence="1">Cell membrane</location>
        <topology evidence="1">Multi-pass membrane protein</topology>
    </subcellularLocation>
</comment>
<evidence type="ECO:0000256" key="1">
    <source>
        <dbReference type="ARBA" id="ARBA00004651"/>
    </source>
</evidence>
<dbReference type="PROSITE" id="PS50262">
    <property type="entry name" value="G_PROTEIN_RECEP_F1_2"/>
    <property type="match status" value="1"/>
</dbReference>
<keyword evidence="6" id="KW-0297">G-protein coupled receptor</keyword>
<keyword evidence="9" id="KW-0325">Glycoprotein</keyword>
<dbReference type="GO" id="GO:0005886">
    <property type="term" value="C:plasma membrane"/>
    <property type="evidence" value="ECO:0007669"/>
    <property type="project" value="UniProtKB-SubCell"/>
</dbReference>
<keyword evidence="7 11" id="KW-0472">Membrane</keyword>
<evidence type="ECO:0000256" key="5">
    <source>
        <dbReference type="ARBA" id="ARBA00022989"/>
    </source>
</evidence>
<evidence type="ECO:0000313" key="13">
    <source>
        <dbReference type="EMBL" id="KAK6626070.1"/>
    </source>
</evidence>
<feature type="transmembrane region" description="Helical" evidence="11">
    <location>
        <begin position="111"/>
        <end position="131"/>
    </location>
</feature>
<dbReference type="PANTHER" id="PTHR24246">
    <property type="entry name" value="OLFACTORY RECEPTOR AND ADENOSINE RECEPTOR"/>
    <property type="match status" value="1"/>
</dbReference>
<dbReference type="Pfam" id="PF00001">
    <property type="entry name" value="7tm_1"/>
    <property type="match status" value="1"/>
</dbReference>
<keyword evidence="10" id="KW-0807">Transducer</keyword>
<dbReference type="InterPro" id="IPR017452">
    <property type="entry name" value="GPCR_Rhodpsn_7TM"/>
</dbReference>
<keyword evidence="8" id="KW-0675">Receptor</keyword>
<feature type="domain" description="G-protein coupled receptors family 1 profile" evidence="12">
    <location>
        <begin position="1"/>
        <end position="163"/>
    </location>
</feature>
<gene>
    <name evidence="13" type="ORF">RUM43_006374</name>
</gene>
<dbReference type="SUPFAM" id="SSF81321">
    <property type="entry name" value="Family A G protein-coupled receptor-like"/>
    <property type="match status" value="1"/>
</dbReference>
<dbReference type="GO" id="GO:0004930">
    <property type="term" value="F:G protein-coupled receptor activity"/>
    <property type="evidence" value="ECO:0007669"/>
    <property type="project" value="UniProtKB-KW"/>
</dbReference>